<organism evidence="4 5">
    <name type="scientific">Serinibacter arcticus</name>
    <dbReference type="NCBI Taxonomy" id="1655435"/>
    <lineage>
        <taxon>Bacteria</taxon>
        <taxon>Bacillati</taxon>
        <taxon>Actinomycetota</taxon>
        <taxon>Actinomycetes</taxon>
        <taxon>Micrococcales</taxon>
        <taxon>Beutenbergiaceae</taxon>
        <taxon>Serinibacter</taxon>
    </lineage>
</organism>
<dbReference type="Proteomes" id="UP000297318">
    <property type="component" value="Unassembled WGS sequence"/>
</dbReference>
<dbReference type="Pfam" id="PF00440">
    <property type="entry name" value="TetR_N"/>
    <property type="match status" value="1"/>
</dbReference>
<dbReference type="InterPro" id="IPR001647">
    <property type="entry name" value="HTH_TetR"/>
</dbReference>
<dbReference type="EMBL" id="RHPJ01000002">
    <property type="protein sequence ID" value="TGO05494.1"/>
    <property type="molecule type" value="Genomic_DNA"/>
</dbReference>
<gene>
    <name evidence="4" type="ORF">SERN_1498</name>
</gene>
<keyword evidence="5" id="KW-1185">Reference proteome</keyword>
<protein>
    <submittedName>
        <fullName evidence="4">Transcriptional regulator, TetR family</fullName>
    </submittedName>
</protein>
<reference evidence="4 5" key="1">
    <citation type="submission" date="2018-11" db="EMBL/GenBank/DDBJ databases">
        <title>Complete genome sequencing of the Actinobacteria Serinibacter sp. K3-2.</title>
        <authorList>
            <person name="Rakitin A.L."/>
            <person name="Beletsky A.V."/>
            <person name="Mardanov A.V."/>
            <person name="Ravin N.V."/>
            <person name="Gromova A.S."/>
            <person name="Filippova S.N."/>
            <person name="Gal'Chenko V.F."/>
        </authorList>
    </citation>
    <scope>NUCLEOTIDE SEQUENCE [LARGE SCALE GENOMIC DNA]</scope>
    <source>
        <strain evidence="4 5">K3-2</strain>
    </source>
</reference>
<feature type="domain" description="HTH tetR-type" evidence="2">
    <location>
        <begin position="12"/>
        <end position="56"/>
    </location>
</feature>
<name>A0A4Z1E0R3_9MICO</name>
<evidence type="ECO:0000259" key="2">
    <source>
        <dbReference type="Pfam" id="PF00440"/>
    </source>
</evidence>
<evidence type="ECO:0000313" key="4">
    <source>
        <dbReference type="EMBL" id="TGO05494.1"/>
    </source>
</evidence>
<dbReference type="GO" id="GO:0003677">
    <property type="term" value="F:DNA binding"/>
    <property type="evidence" value="ECO:0007669"/>
    <property type="project" value="UniProtKB-KW"/>
</dbReference>
<proteinExistence type="predicted"/>
<dbReference type="SUPFAM" id="SSF46689">
    <property type="entry name" value="Homeodomain-like"/>
    <property type="match status" value="1"/>
</dbReference>
<sequence length="192" mass="21050">MPRPPSDRPVRIADAALELIATSGLHAVTHRAIDSHLGYPQGTTSYYARTRAELLTRATELLAERFDAKIDVTALDDVRTDDEAIAVIVGMMRRLQDAESDQIAHYVLLIELRKDPELAALLGAASPARRAMHRMTAQLIERCGYTDAEEHASGLLALLSGLMLARLTGNQQVPVESAVATFWGGMRRPVRP</sequence>
<dbReference type="InterPro" id="IPR036271">
    <property type="entry name" value="Tet_transcr_reg_TetR-rel_C_sf"/>
</dbReference>
<keyword evidence="1" id="KW-0238">DNA-binding</keyword>
<dbReference type="Gene3D" id="1.10.357.10">
    <property type="entry name" value="Tetracycline Repressor, domain 2"/>
    <property type="match status" value="1"/>
</dbReference>
<dbReference type="Pfam" id="PF17940">
    <property type="entry name" value="TetR_C_31"/>
    <property type="match status" value="1"/>
</dbReference>
<evidence type="ECO:0000259" key="3">
    <source>
        <dbReference type="Pfam" id="PF17940"/>
    </source>
</evidence>
<dbReference type="OrthoDB" id="7506349at2"/>
<dbReference type="AlphaFoldDB" id="A0A4Z1E0R3"/>
<evidence type="ECO:0000313" key="5">
    <source>
        <dbReference type="Proteomes" id="UP000297318"/>
    </source>
</evidence>
<feature type="domain" description="Tetracyclin repressor-like C-terminal group 31" evidence="3">
    <location>
        <begin position="79"/>
        <end position="180"/>
    </location>
</feature>
<accession>A0A4Z1E0R3</accession>
<dbReference type="SUPFAM" id="SSF48498">
    <property type="entry name" value="Tetracyclin repressor-like, C-terminal domain"/>
    <property type="match status" value="1"/>
</dbReference>
<dbReference type="InterPro" id="IPR041583">
    <property type="entry name" value="TetR_C_31"/>
</dbReference>
<dbReference type="RefSeq" id="WP_135849490.1">
    <property type="nucleotide sequence ID" value="NZ_RHPJ01000002.1"/>
</dbReference>
<dbReference type="InterPro" id="IPR009057">
    <property type="entry name" value="Homeodomain-like_sf"/>
</dbReference>
<evidence type="ECO:0000256" key="1">
    <source>
        <dbReference type="ARBA" id="ARBA00023125"/>
    </source>
</evidence>
<comment type="caution">
    <text evidence="4">The sequence shown here is derived from an EMBL/GenBank/DDBJ whole genome shotgun (WGS) entry which is preliminary data.</text>
</comment>